<gene>
    <name evidence="3" type="ORF">SEMRO_97_G050100.1</name>
</gene>
<proteinExistence type="predicted"/>
<reference evidence="3" key="1">
    <citation type="submission" date="2020-06" db="EMBL/GenBank/DDBJ databases">
        <authorList>
            <consortium name="Plant Systems Biology data submission"/>
        </authorList>
    </citation>
    <scope>NUCLEOTIDE SEQUENCE</scope>
    <source>
        <strain evidence="3">D6</strain>
    </source>
</reference>
<accession>A0A9N8DI04</accession>
<comment type="caution">
    <text evidence="3">The sequence shown here is derived from an EMBL/GenBank/DDBJ whole genome shotgun (WGS) entry which is preliminary data.</text>
</comment>
<sequence>MQQPHFASQITQAYSVYVNPYGMRRLSPGFQPGSFDVLCARGKLAYDHEGNKRFRALVKQHQKQYSAATCKYEKSKIVSFIVSAVRNASPQGGFVKNIDGAWFEVGDRHAKEKVGQTFRDLLHNKYSSSTKAKARARLQKRRKSEPEQMEEEEAEVKQQPQKKRKSAPKPPQAVTSRSPISGADDVRSSVSVVSENSMETDGADNTTLHHHNYTTNPDQEMPPLRSVVVTKKKTNKGSSNQIVTPPQAQRVASLNLMDTLRSSIQTFDGRDSTGTRPPFLQHPGAPFGSSYASAGAIASTRSGPMMEVAVSDMEPLPLGQGATVKVDFNESNSSMQSEQSFEDVMSEFCQNMSVPV</sequence>
<evidence type="ECO:0000313" key="3">
    <source>
        <dbReference type="EMBL" id="CAB9501001.1"/>
    </source>
</evidence>
<feature type="domain" description="DUF6824" evidence="2">
    <location>
        <begin position="36"/>
        <end position="120"/>
    </location>
</feature>
<dbReference type="InterPro" id="IPR049227">
    <property type="entry name" value="DUF6824"/>
</dbReference>
<name>A0A9N8DI04_9STRA</name>
<evidence type="ECO:0000259" key="2">
    <source>
        <dbReference type="Pfam" id="PF20710"/>
    </source>
</evidence>
<organism evidence="3 4">
    <name type="scientific">Seminavis robusta</name>
    <dbReference type="NCBI Taxonomy" id="568900"/>
    <lineage>
        <taxon>Eukaryota</taxon>
        <taxon>Sar</taxon>
        <taxon>Stramenopiles</taxon>
        <taxon>Ochrophyta</taxon>
        <taxon>Bacillariophyta</taxon>
        <taxon>Bacillariophyceae</taxon>
        <taxon>Bacillariophycidae</taxon>
        <taxon>Naviculales</taxon>
        <taxon>Naviculaceae</taxon>
        <taxon>Seminavis</taxon>
    </lineage>
</organism>
<dbReference type="EMBL" id="CAICTM010000096">
    <property type="protein sequence ID" value="CAB9501001.1"/>
    <property type="molecule type" value="Genomic_DNA"/>
</dbReference>
<keyword evidence="4" id="KW-1185">Reference proteome</keyword>
<feature type="compositionally biased region" description="Basic residues" evidence="1">
    <location>
        <begin position="132"/>
        <end position="143"/>
    </location>
</feature>
<protein>
    <submittedName>
        <fullName evidence="3">Nitrilase family, member 2</fullName>
    </submittedName>
</protein>
<evidence type="ECO:0000256" key="1">
    <source>
        <dbReference type="SAM" id="MobiDB-lite"/>
    </source>
</evidence>
<feature type="region of interest" description="Disordered" evidence="1">
    <location>
        <begin position="128"/>
        <end position="221"/>
    </location>
</feature>
<dbReference type="AlphaFoldDB" id="A0A9N8DI04"/>
<evidence type="ECO:0000313" key="4">
    <source>
        <dbReference type="Proteomes" id="UP001153069"/>
    </source>
</evidence>
<dbReference type="Pfam" id="PF20710">
    <property type="entry name" value="DUF6824"/>
    <property type="match status" value="1"/>
</dbReference>
<dbReference type="Proteomes" id="UP001153069">
    <property type="component" value="Unassembled WGS sequence"/>
</dbReference>